<feature type="compositionally biased region" description="Low complexity" evidence="1">
    <location>
        <begin position="152"/>
        <end position="161"/>
    </location>
</feature>
<comment type="caution">
    <text evidence="2">The sequence shown here is derived from an EMBL/GenBank/DDBJ whole genome shotgun (WGS) entry which is preliminary data.</text>
</comment>
<keyword evidence="3" id="KW-1185">Reference proteome</keyword>
<feature type="compositionally biased region" description="Polar residues" evidence="1">
    <location>
        <begin position="189"/>
        <end position="202"/>
    </location>
</feature>
<gene>
    <name evidence="2" type="ORF">NLI96_g5432</name>
</gene>
<proteinExistence type="predicted"/>
<feature type="compositionally biased region" description="Basic and acidic residues" evidence="1">
    <location>
        <begin position="257"/>
        <end position="266"/>
    </location>
</feature>
<organism evidence="2 3">
    <name type="scientific">Meripilus lineatus</name>
    <dbReference type="NCBI Taxonomy" id="2056292"/>
    <lineage>
        <taxon>Eukaryota</taxon>
        <taxon>Fungi</taxon>
        <taxon>Dikarya</taxon>
        <taxon>Basidiomycota</taxon>
        <taxon>Agaricomycotina</taxon>
        <taxon>Agaricomycetes</taxon>
        <taxon>Polyporales</taxon>
        <taxon>Meripilaceae</taxon>
        <taxon>Meripilus</taxon>
    </lineage>
</organism>
<reference evidence="2" key="1">
    <citation type="submission" date="2022-07" db="EMBL/GenBank/DDBJ databases">
        <title>Genome Sequence of Physisporinus lineatus.</title>
        <authorList>
            <person name="Buettner E."/>
        </authorList>
    </citation>
    <scope>NUCLEOTIDE SEQUENCE</scope>
    <source>
        <strain evidence="2">VT162</strain>
    </source>
</reference>
<protein>
    <submittedName>
        <fullName evidence="2">Uncharacterized protein</fullName>
    </submittedName>
</protein>
<accession>A0AAD5V538</accession>
<dbReference type="EMBL" id="JANAWD010000178">
    <property type="protein sequence ID" value="KAJ3484732.1"/>
    <property type="molecule type" value="Genomic_DNA"/>
</dbReference>
<feature type="region of interest" description="Disordered" evidence="1">
    <location>
        <begin position="93"/>
        <end position="133"/>
    </location>
</feature>
<evidence type="ECO:0000256" key="1">
    <source>
        <dbReference type="SAM" id="MobiDB-lite"/>
    </source>
</evidence>
<dbReference type="Proteomes" id="UP001212997">
    <property type="component" value="Unassembled WGS sequence"/>
</dbReference>
<feature type="compositionally biased region" description="Polar residues" evidence="1">
    <location>
        <begin position="97"/>
        <end position="106"/>
    </location>
</feature>
<dbReference type="AlphaFoldDB" id="A0AAD5V538"/>
<evidence type="ECO:0000313" key="3">
    <source>
        <dbReference type="Proteomes" id="UP001212997"/>
    </source>
</evidence>
<feature type="region of interest" description="Disordered" evidence="1">
    <location>
        <begin position="226"/>
        <end position="266"/>
    </location>
</feature>
<feature type="compositionally biased region" description="Polar residues" evidence="1">
    <location>
        <begin position="239"/>
        <end position="256"/>
    </location>
</feature>
<evidence type="ECO:0000313" key="2">
    <source>
        <dbReference type="EMBL" id="KAJ3484732.1"/>
    </source>
</evidence>
<feature type="region of interest" description="Disordered" evidence="1">
    <location>
        <begin position="149"/>
        <end position="207"/>
    </location>
</feature>
<sequence length="266" mass="29637">MRASSPTRPPSSTKTTNKKPYKLEINGVVIKSCSFLPLRAQSWYILLIDTFSVPSWGDFFNWPQSDDGPTFSSSPRSRYAHFLPHQILSKYPEDSLDTSGISPTPSSRDEDLEFSHPLTVSRPSPSTKPHRISKSFVWFPPPSRVKFDTVAPSALSKPSSSSRRHTSRSPHVAGPSRTAPRSKQHKNTTKPYQRPDQQSPVETTDPLLVPVAKEPAIRDISHVMQSSVIKGRVTRDPSSKSSSPFQRKLISSSSDNPRSHNEVIPL</sequence>
<name>A0AAD5V538_9APHY</name>